<protein>
    <submittedName>
        <fullName evidence="3">Uncharacterized protein</fullName>
    </submittedName>
</protein>
<feature type="compositionally biased region" description="Low complexity" evidence="1">
    <location>
        <begin position="18"/>
        <end position="48"/>
    </location>
</feature>
<gene>
    <name evidence="3" type="ORF">K7432_004274</name>
</gene>
<dbReference type="InterPro" id="IPR029164">
    <property type="entry name" value="PIG-Y"/>
</dbReference>
<feature type="region of interest" description="Disordered" evidence="1">
    <location>
        <begin position="18"/>
        <end position="56"/>
    </location>
</feature>
<dbReference type="Proteomes" id="UP001479436">
    <property type="component" value="Unassembled WGS sequence"/>
</dbReference>
<keyword evidence="2" id="KW-0472">Membrane</keyword>
<evidence type="ECO:0000313" key="3">
    <source>
        <dbReference type="EMBL" id="KAK9720256.1"/>
    </source>
</evidence>
<accession>A0ABR2W4V8</accession>
<dbReference type="EMBL" id="JASJQH010007020">
    <property type="protein sequence ID" value="KAK9720256.1"/>
    <property type="molecule type" value="Genomic_DNA"/>
</dbReference>
<proteinExistence type="predicted"/>
<keyword evidence="2" id="KW-0812">Transmembrane</keyword>
<dbReference type="PANTHER" id="PTHR36485:SF1">
    <property type="entry name" value="TRANSMEMBRANE PROTEIN"/>
    <property type="match status" value="1"/>
</dbReference>
<evidence type="ECO:0000313" key="4">
    <source>
        <dbReference type="Proteomes" id="UP001479436"/>
    </source>
</evidence>
<evidence type="ECO:0000256" key="1">
    <source>
        <dbReference type="SAM" id="MobiDB-lite"/>
    </source>
</evidence>
<dbReference type="PANTHER" id="PTHR36485">
    <property type="entry name" value="OS01G0939000 PROTEIN"/>
    <property type="match status" value="1"/>
</dbReference>
<dbReference type="Pfam" id="PF15159">
    <property type="entry name" value="PIG-Y"/>
    <property type="match status" value="1"/>
</dbReference>
<keyword evidence="4" id="KW-1185">Reference proteome</keyword>
<feature type="transmembrane region" description="Helical" evidence="2">
    <location>
        <begin position="113"/>
        <end position="134"/>
    </location>
</feature>
<comment type="caution">
    <text evidence="3">The sequence shown here is derived from an EMBL/GenBank/DDBJ whole genome shotgun (WGS) entry which is preliminary data.</text>
</comment>
<reference evidence="3 4" key="1">
    <citation type="submission" date="2023-04" db="EMBL/GenBank/DDBJ databases">
        <title>Genome of Basidiobolus ranarum AG-B5.</title>
        <authorList>
            <person name="Stajich J.E."/>
            <person name="Carter-House D."/>
            <person name="Gryganskyi A."/>
        </authorList>
    </citation>
    <scope>NUCLEOTIDE SEQUENCE [LARGE SCALE GENOMIC DNA]</scope>
    <source>
        <strain evidence="3 4">AG-B5</strain>
    </source>
</reference>
<keyword evidence="2" id="KW-1133">Transmembrane helix</keyword>
<organism evidence="3 4">
    <name type="scientific">Basidiobolus ranarum</name>
    <dbReference type="NCBI Taxonomy" id="34480"/>
    <lineage>
        <taxon>Eukaryota</taxon>
        <taxon>Fungi</taxon>
        <taxon>Fungi incertae sedis</taxon>
        <taxon>Zoopagomycota</taxon>
        <taxon>Entomophthoromycotina</taxon>
        <taxon>Basidiobolomycetes</taxon>
        <taxon>Basidiobolales</taxon>
        <taxon>Basidiobolaceae</taxon>
        <taxon>Basidiobolus</taxon>
    </lineage>
</organism>
<evidence type="ECO:0000256" key="2">
    <source>
        <dbReference type="SAM" id="Phobius"/>
    </source>
</evidence>
<feature type="transmembrane region" description="Helical" evidence="2">
    <location>
        <begin position="71"/>
        <end position="92"/>
    </location>
</feature>
<sequence>MSNVGFESITTLPFPSRSLSASTLSRTNGSISTPSSLSRRSQSFQLSTEPPNHTRRNTIRLSNMEPDSTQFWGYALLFTTYSLFVLSMYAIVVSKLMPYTGNKYLDWIKEDTYYCLLIPITLVVSVYAVFWNWLGMKFFRHN</sequence>
<name>A0ABR2W4V8_9FUNG</name>